<evidence type="ECO:0000259" key="15">
    <source>
        <dbReference type="PROSITE" id="PS51068"/>
    </source>
</evidence>
<dbReference type="SMART" id="SM00898">
    <property type="entry name" value="Fapy_DNA_glyco"/>
    <property type="match status" value="1"/>
</dbReference>
<dbReference type="PROSITE" id="PS51068">
    <property type="entry name" value="FPG_CAT"/>
    <property type="match status" value="1"/>
</dbReference>
<evidence type="ECO:0000256" key="11">
    <source>
        <dbReference type="ARBA" id="ARBA00023268"/>
    </source>
</evidence>
<dbReference type="Pfam" id="PF06831">
    <property type="entry name" value="H2TH"/>
    <property type="match status" value="1"/>
</dbReference>
<dbReference type="InterPro" id="IPR015886">
    <property type="entry name" value="H2TH_FPG"/>
</dbReference>
<keyword evidence="10" id="KW-0456">Lyase</keyword>
<evidence type="ECO:0000256" key="8">
    <source>
        <dbReference type="ARBA" id="ARBA00023125"/>
    </source>
</evidence>
<protein>
    <submittedName>
        <fullName evidence="16">Fpg/Nei family DNA glycosylase</fullName>
    </submittedName>
</protein>
<keyword evidence="7" id="KW-0862">Zinc</keyword>
<evidence type="ECO:0000256" key="12">
    <source>
        <dbReference type="ARBA" id="ARBA00023295"/>
    </source>
</evidence>
<evidence type="ECO:0000256" key="1">
    <source>
        <dbReference type="ARBA" id="ARBA00001668"/>
    </source>
</evidence>
<evidence type="ECO:0000256" key="7">
    <source>
        <dbReference type="ARBA" id="ARBA00022833"/>
    </source>
</evidence>
<dbReference type="SUPFAM" id="SSF81624">
    <property type="entry name" value="N-terminal domain of MutM-like DNA repair proteins"/>
    <property type="match status" value="1"/>
</dbReference>
<dbReference type="SUPFAM" id="SSF57716">
    <property type="entry name" value="Glucocorticoid receptor-like (DNA-binding domain)"/>
    <property type="match status" value="1"/>
</dbReference>
<dbReference type="CDD" id="cd08966">
    <property type="entry name" value="EcFpg-like_N"/>
    <property type="match status" value="1"/>
</dbReference>
<keyword evidence="6" id="KW-0378">Hydrolase</keyword>
<evidence type="ECO:0000256" key="4">
    <source>
        <dbReference type="ARBA" id="ARBA00022763"/>
    </source>
</evidence>
<keyword evidence="8" id="KW-0238">DNA-binding</keyword>
<feature type="domain" description="FPG-type" evidence="14">
    <location>
        <begin position="238"/>
        <end position="272"/>
    </location>
</feature>
<name>A0ABY5J3W1_9BACT</name>
<dbReference type="InterPro" id="IPR010979">
    <property type="entry name" value="Ribosomal_uS13-like_H2TH"/>
</dbReference>
<evidence type="ECO:0000256" key="3">
    <source>
        <dbReference type="ARBA" id="ARBA00022723"/>
    </source>
</evidence>
<comment type="similarity">
    <text evidence="2">Belongs to the FPG family.</text>
</comment>
<dbReference type="SMART" id="SM01232">
    <property type="entry name" value="H2TH"/>
    <property type="match status" value="1"/>
</dbReference>
<dbReference type="Proteomes" id="UP001059576">
    <property type="component" value="Chromosome"/>
</dbReference>
<evidence type="ECO:0000259" key="14">
    <source>
        <dbReference type="PROSITE" id="PS51066"/>
    </source>
</evidence>
<dbReference type="RefSeq" id="WP_129721978.1">
    <property type="nucleotide sequence ID" value="NZ_CP101808.1"/>
</dbReference>
<comment type="catalytic activity">
    <reaction evidence="1">
        <text>Hydrolysis of DNA containing ring-opened 7-methylguanine residues, releasing 2,6-diamino-4-hydroxy-5-(N-methyl)formamidopyrimidine.</text>
        <dbReference type="EC" id="3.2.2.23"/>
    </reaction>
</comment>
<dbReference type="PROSITE" id="PS51066">
    <property type="entry name" value="ZF_FPG_2"/>
    <property type="match status" value="1"/>
</dbReference>
<dbReference type="Pfam" id="PF01149">
    <property type="entry name" value="Fapy_DNA_glyco"/>
    <property type="match status" value="1"/>
</dbReference>
<dbReference type="PANTHER" id="PTHR22993:SF9">
    <property type="entry name" value="FORMAMIDOPYRIMIDINE-DNA GLYCOSYLASE"/>
    <property type="match status" value="1"/>
</dbReference>
<dbReference type="SUPFAM" id="SSF46946">
    <property type="entry name" value="S13-like H2TH domain"/>
    <property type="match status" value="1"/>
</dbReference>
<dbReference type="InterPro" id="IPR000214">
    <property type="entry name" value="Znf_DNA_glyclase/AP_lyase"/>
</dbReference>
<dbReference type="EMBL" id="CP101808">
    <property type="protein sequence ID" value="UUD37211.1"/>
    <property type="molecule type" value="Genomic_DNA"/>
</dbReference>
<keyword evidence="9" id="KW-0234">DNA repair</keyword>
<evidence type="ECO:0000256" key="6">
    <source>
        <dbReference type="ARBA" id="ARBA00022801"/>
    </source>
</evidence>
<dbReference type="InterPro" id="IPR035937">
    <property type="entry name" value="FPG_N"/>
</dbReference>
<sequence length="274" mass="31236">MPELPEILTIKQAMKNVLVGKTFSSAEIRKATLIKNIEMTDFEKTIKGETILKISSKNTCLLLELTNNKILISTPKQHGSYMYFAEPTTPSKHTLVIFRFTDTSELHFADPSQLGCFHISSCKTYDCKAPVLCKGATAKIVNHEILYSNLYKKNKSIKWALKSNDYIMGIGDVYADEILYKSKVHPFTSCKRVGKEEIRQIVINAQQILEEATQKFGSDTKSVIDKDFKIGLYKKELKVYNREGEKCQICNDKIKLITRHNESSFVCLTCQKEK</sequence>
<gene>
    <name evidence="16" type="ORF">NPA09_01395</name>
</gene>
<dbReference type="Gene3D" id="1.10.8.50">
    <property type="match status" value="1"/>
</dbReference>
<evidence type="ECO:0000256" key="9">
    <source>
        <dbReference type="ARBA" id="ARBA00023204"/>
    </source>
</evidence>
<dbReference type="InterPro" id="IPR012319">
    <property type="entry name" value="FPG_cat"/>
</dbReference>
<keyword evidence="12" id="KW-0326">Glycosidase</keyword>
<keyword evidence="5 13" id="KW-0863">Zinc-finger</keyword>
<keyword evidence="17" id="KW-1185">Reference proteome</keyword>
<evidence type="ECO:0000313" key="16">
    <source>
        <dbReference type="EMBL" id="UUD37211.1"/>
    </source>
</evidence>
<organism evidence="16 17">
    <name type="scientific">Mycoplasmopsis equigenitalium</name>
    <dbReference type="NCBI Taxonomy" id="114883"/>
    <lineage>
        <taxon>Bacteria</taxon>
        <taxon>Bacillati</taxon>
        <taxon>Mycoplasmatota</taxon>
        <taxon>Mycoplasmoidales</taxon>
        <taxon>Metamycoplasmataceae</taxon>
        <taxon>Mycoplasmopsis</taxon>
    </lineage>
</organism>
<keyword evidence="3" id="KW-0479">Metal-binding</keyword>
<reference evidence="16" key="1">
    <citation type="submission" date="2022-07" db="EMBL/GenBank/DDBJ databases">
        <title>Complete genome of Mycoplasma equigenitalium type strain T37.</title>
        <authorList>
            <person name="Spergser J."/>
        </authorList>
    </citation>
    <scope>NUCLEOTIDE SEQUENCE</scope>
    <source>
        <strain evidence="16">T37</strain>
    </source>
</reference>
<keyword evidence="11" id="KW-0511">Multifunctional enzyme</keyword>
<evidence type="ECO:0000256" key="13">
    <source>
        <dbReference type="PROSITE-ProRule" id="PRU00391"/>
    </source>
</evidence>
<evidence type="ECO:0000256" key="2">
    <source>
        <dbReference type="ARBA" id="ARBA00009409"/>
    </source>
</evidence>
<proteinExistence type="inferred from homology"/>
<dbReference type="Gene3D" id="3.20.190.10">
    <property type="entry name" value="MutM-like, N-terminal"/>
    <property type="match status" value="1"/>
</dbReference>
<keyword evidence="4" id="KW-0227">DNA damage</keyword>
<accession>A0ABY5J3W1</accession>
<feature type="domain" description="Formamidopyrimidine-DNA glycosylase catalytic" evidence="15">
    <location>
        <begin position="2"/>
        <end position="115"/>
    </location>
</feature>
<evidence type="ECO:0000256" key="5">
    <source>
        <dbReference type="ARBA" id="ARBA00022771"/>
    </source>
</evidence>
<evidence type="ECO:0000313" key="17">
    <source>
        <dbReference type="Proteomes" id="UP001059576"/>
    </source>
</evidence>
<evidence type="ECO:0000256" key="10">
    <source>
        <dbReference type="ARBA" id="ARBA00023239"/>
    </source>
</evidence>
<dbReference type="PANTHER" id="PTHR22993">
    <property type="entry name" value="FORMAMIDOPYRIMIDINE-DNA GLYCOSYLASE"/>
    <property type="match status" value="1"/>
</dbReference>